<dbReference type="AlphaFoldDB" id="A0AAU6TPL3"/>
<proteinExistence type="predicted"/>
<gene>
    <name evidence="2" type="ORF">MRL64_19230</name>
</gene>
<dbReference type="EMBL" id="CP095344">
    <property type="protein sequence ID" value="XAG63691.1"/>
    <property type="molecule type" value="Genomic_DNA"/>
</dbReference>
<evidence type="ECO:0000256" key="1">
    <source>
        <dbReference type="SAM" id="Phobius"/>
    </source>
</evidence>
<geneLocation type="plasmid" evidence="2">
    <name>pSP19V00046-1</name>
</geneLocation>
<accession>A0AAU6TPL3</accession>
<name>A0AAU6TPL3_UNCXX</name>
<keyword evidence="1" id="KW-0812">Transmembrane</keyword>
<keyword evidence="1" id="KW-0472">Membrane</keyword>
<keyword evidence="1" id="KW-1133">Transmembrane helix</keyword>
<organism evidence="2">
    <name type="scientific">bacterium 19MO02SH05</name>
    <dbReference type="NCBI Taxonomy" id="2920696"/>
    <lineage>
        <taxon>Bacteria</taxon>
    </lineage>
</organism>
<reference evidence="2" key="1">
    <citation type="submission" date="2022-03" db="EMBL/GenBank/DDBJ databases">
        <title>Sea Food Isolates.</title>
        <authorList>
            <person name="Li c."/>
        </authorList>
    </citation>
    <scope>NUCLEOTIDE SEQUENCE</scope>
    <source>
        <strain evidence="2">19MO02SH05</strain>
        <plasmid evidence="2">pSP19V00046-1</plasmid>
    </source>
</reference>
<evidence type="ECO:0000313" key="2">
    <source>
        <dbReference type="EMBL" id="XAG63691.1"/>
    </source>
</evidence>
<sequence>MQEFLAYLGGASVIVGFLSWLFRQTIERVLSEYISSKAKRRNYVFEQIHARKIESISKLYEASVQASDATSYVVRMQGELEKERVLSLELDVKKFAEQYRLAKLWLSDDVCNLVDQLLDQHSAFYQVVRGYQLKQSGLGKTLDSNMLDLWTRADNELPLIQSKLCEAFKAELAKISP</sequence>
<feature type="transmembrane region" description="Helical" evidence="1">
    <location>
        <begin position="6"/>
        <end position="22"/>
    </location>
</feature>
<keyword evidence="2" id="KW-0614">Plasmid</keyword>
<evidence type="ECO:0008006" key="3">
    <source>
        <dbReference type="Google" id="ProtNLM"/>
    </source>
</evidence>
<protein>
    <recommendedName>
        <fullName evidence="3">DUF4760 domain-containing protein</fullName>
    </recommendedName>
</protein>